<dbReference type="EMBL" id="KV454410">
    <property type="protein sequence ID" value="ODQ65122.1"/>
    <property type="molecule type" value="Genomic_DNA"/>
</dbReference>
<dbReference type="STRING" id="857566.A0A1E3PJL2"/>
<evidence type="ECO:0000313" key="4">
    <source>
        <dbReference type="Proteomes" id="UP000095009"/>
    </source>
</evidence>
<dbReference type="PANTHER" id="PTHR31836">
    <property type="match status" value="1"/>
</dbReference>
<accession>A0A1E3PJL2</accession>
<keyword evidence="4" id="KW-1185">Reference proteome</keyword>
<dbReference type="AlphaFoldDB" id="A0A1E3PJL2"/>
<dbReference type="InterPro" id="IPR009009">
    <property type="entry name" value="RlpA-like_DPBB"/>
</dbReference>
<dbReference type="PANTHER" id="PTHR31836:SF28">
    <property type="entry name" value="SRCR DOMAIN-CONTAINING PROTEIN-RELATED"/>
    <property type="match status" value="1"/>
</dbReference>
<evidence type="ECO:0000259" key="2">
    <source>
        <dbReference type="Pfam" id="PF03330"/>
    </source>
</evidence>
<dbReference type="OrthoDB" id="623670at2759"/>
<gene>
    <name evidence="3" type="ORF">NADFUDRAFT_14566</name>
</gene>
<dbReference type="Proteomes" id="UP000095009">
    <property type="component" value="Unassembled WGS sequence"/>
</dbReference>
<protein>
    <submittedName>
        <fullName evidence="3">Non-catalytic module family EXPN protein</fullName>
    </submittedName>
</protein>
<sequence length="100" mass="10849">SGEGTFYDAGLGSCGIVSSANDYIVAISHELMDSSFTANPNNNPYCGKSIRAYRDGKSVDVTVVDRCEGCAYNDLDFSNSAFEKLASFNEGRVGITWEWI</sequence>
<feature type="non-terminal residue" evidence="3">
    <location>
        <position position="1"/>
    </location>
</feature>
<proteinExistence type="predicted"/>
<reference evidence="3 4" key="1">
    <citation type="journal article" date="2016" name="Proc. Natl. Acad. Sci. U.S.A.">
        <title>Comparative genomics of biotechnologically important yeasts.</title>
        <authorList>
            <person name="Riley R."/>
            <person name="Haridas S."/>
            <person name="Wolfe K.H."/>
            <person name="Lopes M.R."/>
            <person name="Hittinger C.T."/>
            <person name="Goeker M."/>
            <person name="Salamov A.A."/>
            <person name="Wisecaver J.H."/>
            <person name="Long T.M."/>
            <person name="Calvey C.H."/>
            <person name="Aerts A.L."/>
            <person name="Barry K.W."/>
            <person name="Choi C."/>
            <person name="Clum A."/>
            <person name="Coughlan A.Y."/>
            <person name="Deshpande S."/>
            <person name="Douglass A.P."/>
            <person name="Hanson S.J."/>
            <person name="Klenk H.-P."/>
            <person name="LaButti K.M."/>
            <person name="Lapidus A."/>
            <person name="Lindquist E.A."/>
            <person name="Lipzen A.M."/>
            <person name="Meier-Kolthoff J.P."/>
            <person name="Ohm R.A."/>
            <person name="Otillar R.P."/>
            <person name="Pangilinan J.L."/>
            <person name="Peng Y."/>
            <person name="Rokas A."/>
            <person name="Rosa C.A."/>
            <person name="Scheuner C."/>
            <person name="Sibirny A.A."/>
            <person name="Slot J.C."/>
            <person name="Stielow J.B."/>
            <person name="Sun H."/>
            <person name="Kurtzman C.P."/>
            <person name="Blackwell M."/>
            <person name="Grigoriev I.V."/>
            <person name="Jeffries T.W."/>
        </authorList>
    </citation>
    <scope>NUCLEOTIDE SEQUENCE [LARGE SCALE GENOMIC DNA]</scope>
    <source>
        <strain evidence="3 4">DSM 6958</strain>
    </source>
</reference>
<evidence type="ECO:0000313" key="3">
    <source>
        <dbReference type="EMBL" id="ODQ65122.1"/>
    </source>
</evidence>
<dbReference type="InterPro" id="IPR036908">
    <property type="entry name" value="RlpA-like_sf"/>
</dbReference>
<dbReference type="Pfam" id="PF03330">
    <property type="entry name" value="DPBB_1"/>
    <property type="match status" value="1"/>
</dbReference>
<feature type="domain" description="RlpA-like protein double-psi beta-barrel" evidence="2">
    <location>
        <begin position="43"/>
        <end position="96"/>
    </location>
</feature>
<dbReference type="InterPro" id="IPR051477">
    <property type="entry name" value="Expansin_CellWall"/>
</dbReference>
<dbReference type="Gene3D" id="2.40.40.10">
    <property type="entry name" value="RlpA-like domain"/>
    <property type="match status" value="1"/>
</dbReference>
<evidence type="ECO:0000256" key="1">
    <source>
        <dbReference type="ARBA" id="ARBA00022729"/>
    </source>
</evidence>
<dbReference type="CDD" id="cd22191">
    <property type="entry name" value="DPBB_RlpA_EXP_N-like"/>
    <property type="match status" value="1"/>
</dbReference>
<organism evidence="3 4">
    <name type="scientific">Nadsonia fulvescens var. elongata DSM 6958</name>
    <dbReference type="NCBI Taxonomy" id="857566"/>
    <lineage>
        <taxon>Eukaryota</taxon>
        <taxon>Fungi</taxon>
        <taxon>Dikarya</taxon>
        <taxon>Ascomycota</taxon>
        <taxon>Saccharomycotina</taxon>
        <taxon>Dipodascomycetes</taxon>
        <taxon>Dipodascales</taxon>
        <taxon>Dipodascales incertae sedis</taxon>
        <taxon>Nadsonia</taxon>
    </lineage>
</organism>
<keyword evidence="1" id="KW-0732">Signal</keyword>
<name>A0A1E3PJL2_9ASCO</name>
<feature type="non-terminal residue" evidence="3">
    <location>
        <position position="100"/>
    </location>
</feature>
<dbReference type="SUPFAM" id="SSF50685">
    <property type="entry name" value="Barwin-like endoglucanases"/>
    <property type="match status" value="1"/>
</dbReference>